<accession>A0ABU8M582</accession>
<dbReference type="Proteomes" id="UP001369736">
    <property type="component" value="Unassembled WGS sequence"/>
</dbReference>
<keyword evidence="10" id="KW-1185">Reference proteome</keyword>
<evidence type="ECO:0000256" key="1">
    <source>
        <dbReference type="ARBA" id="ARBA00004651"/>
    </source>
</evidence>
<dbReference type="Pfam" id="PF13515">
    <property type="entry name" value="FUSC_2"/>
    <property type="match status" value="1"/>
</dbReference>
<evidence type="ECO:0000256" key="3">
    <source>
        <dbReference type="ARBA" id="ARBA00022692"/>
    </source>
</evidence>
<evidence type="ECO:0000256" key="4">
    <source>
        <dbReference type="ARBA" id="ARBA00022989"/>
    </source>
</evidence>
<comment type="caution">
    <text evidence="9">The sequence shown here is derived from an EMBL/GenBank/DDBJ whole genome shotgun (WGS) entry which is preliminary data.</text>
</comment>
<evidence type="ECO:0000313" key="10">
    <source>
        <dbReference type="Proteomes" id="UP001369736"/>
    </source>
</evidence>
<evidence type="ECO:0000256" key="7">
    <source>
        <dbReference type="SAM" id="Phobius"/>
    </source>
</evidence>
<dbReference type="EMBL" id="JBBEGM010000005">
    <property type="protein sequence ID" value="MEJ2862490.1"/>
    <property type="molecule type" value="Genomic_DNA"/>
</dbReference>
<proteinExistence type="inferred from homology"/>
<name>A0ABU8M582_9PSEU</name>
<dbReference type="RefSeq" id="WP_337703864.1">
    <property type="nucleotide sequence ID" value="NZ_JBBEGM010000005.1"/>
</dbReference>
<keyword evidence="3 7" id="KW-0812">Transmembrane</keyword>
<protein>
    <submittedName>
        <fullName evidence="9">FUSC family protein</fullName>
    </submittedName>
</protein>
<dbReference type="InterPro" id="IPR049453">
    <property type="entry name" value="Memb_transporter_dom"/>
</dbReference>
<organism evidence="9 10">
    <name type="scientific">Actinomycetospora flava</name>
    <dbReference type="NCBI Taxonomy" id="3129232"/>
    <lineage>
        <taxon>Bacteria</taxon>
        <taxon>Bacillati</taxon>
        <taxon>Actinomycetota</taxon>
        <taxon>Actinomycetes</taxon>
        <taxon>Pseudonocardiales</taxon>
        <taxon>Pseudonocardiaceae</taxon>
        <taxon>Actinomycetospora</taxon>
    </lineage>
</organism>
<feature type="transmembrane region" description="Helical" evidence="7">
    <location>
        <begin position="458"/>
        <end position="478"/>
    </location>
</feature>
<feature type="transmembrane region" description="Helical" evidence="7">
    <location>
        <begin position="432"/>
        <end position="452"/>
    </location>
</feature>
<feature type="transmembrane region" description="Helical" evidence="7">
    <location>
        <begin position="485"/>
        <end position="502"/>
    </location>
</feature>
<evidence type="ECO:0000313" key="9">
    <source>
        <dbReference type="EMBL" id="MEJ2862490.1"/>
    </source>
</evidence>
<evidence type="ECO:0000259" key="8">
    <source>
        <dbReference type="Pfam" id="PF13515"/>
    </source>
</evidence>
<feature type="transmembrane region" description="Helical" evidence="7">
    <location>
        <begin position="508"/>
        <end position="528"/>
    </location>
</feature>
<comment type="subcellular location">
    <subcellularLocation>
        <location evidence="1">Cell membrane</location>
        <topology evidence="1">Multi-pass membrane protein</topology>
    </subcellularLocation>
</comment>
<evidence type="ECO:0000256" key="6">
    <source>
        <dbReference type="ARBA" id="ARBA00043993"/>
    </source>
</evidence>
<feature type="transmembrane region" description="Helical" evidence="7">
    <location>
        <begin position="77"/>
        <end position="103"/>
    </location>
</feature>
<gene>
    <name evidence="9" type="ORF">WCD58_15060</name>
</gene>
<dbReference type="PANTHER" id="PTHR30509">
    <property type="entry name" value="P-HYDROXYBENZOIC ACID EFFLUX PUMP SUBUNIT-RELATED"/>
    <property type="match status" value="1"/>
</dbReference>
<feature type="domain" description="Integral membrane bound transporter" evidence="8">
    <location>
        <begin position="399"/>
        <end position="521"/>
    </location>
</feature>
<feature type="transmembrane region" description="Helical" evidence="7">
    <location>
        <begin position="23"/>
        <end position="41"/>
    </location>
</feature>
<feature type="transmembrane region" description="Helical" evidence="7">
    <location>
        <begin position="109"/>
        <end position="131"/>
    </location>
</feature>
<comment type="similarity">
    <text evidence="6">Belongs to the YccS/YhfK family.</text>
</comment>
<keyword evidence="4 7" id="KW-1133">Transmembrane helix</keyword>
<keyword evidence="2" id="KW-1003">Cell membrane</keyword>
<evidence type="ECO:0000256" key="2">
    <source>
        <dbReference type="ARBA" id="ARBA00022475"/>
    </source>
</evidence>
<evidence type="ECO:0000256" key="5">
    <source>
        <dbReference type="ARBA" id="ARBA00023136"/>
    </source>
</evidence>
<reference evidence="9 10" key="1">
    <citation type="submission" date="2024-03" db="EMBL/GenBank/DDBJ databases">
        <title>Actinomycetospora sp. OC33-EN07, a novel actinomycete isolated from wild orchid (Aerides multiflora).</title>
        <authorList>
            <person name="Suriyachadkun C."/>
        </authorList>
    </citation>
    <scope>NUCLEOTIDE SEQUENCE [LARGE SCALE GENOMIC DNA]</scope>
    <source>
        <strain evidence="9 10">OC33-EN07</strain>
    </source>
</reference>
<keyword evidence="5 7" id="KW-0472">Membrane</keyword>
<dbReference type="PANTHER" id="PTHR30509:SF9">
    <property type="entry name" value="MULTIDRUG RESISTANCE PROTEIN MDTO"/>
    <property type="match status" value="1"/>
</dbReference>
<sequence length="742" mass="77235">MAGRRGLRWLLRRDPGLAACRRALRVGVVATVVFMVCRYGFGSPTAATYAVFGAIGFGVLSQVVGTPRQRTRTLMGCLVVGTVLLTIGTLLAGSTVMASIGMLVVGVSVAFIAVGGPRLAGVANGLQLIYILPSFPPFAPDTLPARVLGFVFGVGLLAVADRTLWPPRPVETYAHRAAAAARALATMLEAIGAGNTAVLPARRAAAAHAADRLKLSGTPWEGRPTGPSLEDRGLAHLGAALRGVQGRVEALLSASADAVPVDAGTTLGETAETLRRTADALRGRGAVPAVEELDAERVAYTQRRLDAIALLDDGDDAVAHARAAVVVGQTLAAARVVLQAAEIVVNPRGSCSPAAAELSWWATAPTVTLWWRRVHAHLSLRSVYLQNALRLGVGLALARLVAGALDLSHGLWVLLATLTLMRTSVLSTRATLVPAVVGTALGAVLAGVLLALAGPDTVVYAVLFPVLCVVAVAAGQVLGMIAGQASFTVLVAVLFAQLAPTGPSLAGVRLLDVAVGAAVGIGVGAAVWPAGGHGEVRRDAARCLRETAALVAASSSWLAGTGTREEVAARLKPAEHWLLLFEATFLQYRSERRARHEGDVDWFVVLGVVHRAVRSARTSLDDVDPAGPWLPGRWPDLVDLLRDDAHALADGYADVARALAEGRTPAGVLAIPADFVDRAFRALAAAPGRREHPHETARLADAWGRLGWLADDLAALGVVLTPVSASPPAATRSLRRRRPLPA</sequence>
<feature type="transmembrane region" description="Helical" evidence="7">
    <location>
        <begin position="47"/>
        <end position="65"/>
    </location>
</feature>